<keyword evidence="1" id="KW-1133">Transmembrane helix</keyword>
<dbReference type="EMBL" id="SJSN01000010">
    <property type="protein sequence ID" value="TCD07718.1"/>
    <property type="molecule type" value="Genomic_DNA"/>
</dbReference>
<name>A0A4R0P2R5_9SPHI</name>
<feature type="transmembrane region" description="Helical" evidence="1">
    <location>
        <begin position="119"/>
        <end position="144"/>
    </location>
</feature>
<gene>
    <name evidence="2" type="ORF">EZ449_14390</name>
</gene>
<proteinExistence type="predicted"/>
<dbReference type="OrthoDB" id="290051at2"/>
<sequence length="161" mass="18327">MDAFDDHCSRFITADSLSTVINFLPLFALGISYFSYRKKLVNGFYFFGFALVYLLMTWINTGYLQTLSALITITILIIELPRNKLIAFFAKISFSLYLIHDIVGSRIVVLIGTLMPKNIYYKGVAFTTGLAISIGFAFAYYLFIERPFLNMAKKISYKGVE</sequence>
<keyword evidence="1" id="KW-0812">Transmembrane</keyword>
<evidence type="ECO:0000313" key="2">
    <source>
        <dbReference type="EMBL" id="TCD07718.1"/>
    </source>
</evidence>
<feature type="transmembrane region" description="Helical" evidence="1">
    <location>
        <begin position="12"/>
        <end position="33"/>
    </location>
</feature>
<feature type="transmembrane region" description="Helical" evidence="1">
    <location>
        <begin position="40"/>
        <end position="56"/>
    </location>
</feature>
<dbReference type="Proteomes" id="UP000291485">
    <property type="component" value="Unassembled WGS sequence"/>
</dbReference>
<comment type="caution">
    <text evidence="2">The sequence shown here is derived from an EMBL/GenBank/DDBJ whole genome shotgun (WGS) entry which is preliminary data.</text>
</comment>
<keyword evidence="1" id="KW-0472">Membrane</keyword>
<dbReference type="AlphaFoldDB" id="A0A4R0P2R5"/>
<accession>A0A4R0P2R5</accession>
<reference evidence="2 3" key="1">
    <citation type="submission" date="2019-02" db="EMBL/GenBank/DDBJ databases">
        <title>Pedobacter sp. RP-3-11 sp. nov., isolated from Arctic soil.</title>
        <authorList>
            <person name="Dahal R.H."/>
        </authorList>
    </citation>
    <scope>NUCLEOTIDE SEQUENCE [LARGE SCALE GENOMIC DNA]</scope>
    <source>
        <strain evidence="2 3">RP-3-11</strain>
    </source>
</reference>
<organism evidence="2 3">
    <name type="scientific">Pedobacter frigidisoli</name>
    <dbReference type="NCBI Taxonomy" id="2530455"/>
    <lineage>
        <taxon>Bacteria</taxon>
        <taxon>Pseudomonadati</taxon>
        <taxon>Bacteroidota</taxon>
        <taxon>Sphingobacteriia</taxon>
        <taxon>Sphingobacteriales</taxon>
        <taxon>Sphingobacteriaceae</taxon>
        <taxon>Pedobacter</taxon>
    </lineage>
</organism>
<evidence type="ECO:0008006" key="4">
    <source>
        <dbReference type="Google" id="ProtNLM"/>
    </source>
</evidence>
<feature type="transmembrane region" description="Helical" evidence="1">
    <location>
        <begin position="92"/>
        <end position="113"/>
    </location>
</feature>
<protein>
    <recommendedName>
        <fullName evidence="4">Acyltransferase family protein</fullName>
    </recommendedName>
</protein>
<dbReference type="RefSeq" id="WP_131559993.1">
    <property type="nucleotide sequence ID" value="NZ_SJSN01000010.1"/>
</dbReference>
<evidence type="ECO:0000313" key="3">
    <source>
        <dbReference type="Proteomes" id="UP000291485"/>
    </source>
</evidence>
<feature type="transmembrane region" description="Helical" evidence="1">
    <location>
        <begin position="62"/>
        <end position="80"/>
    </location>
</feature>
<evidence type="ECO:0000256" key="1">
    <source>
        <dbReference type="SAM" id="Phobius"/>
    </source>
</evidence>
<keyword evidence="3" id="KW-1185">Reference proteome</keyword>